<keyword evidence="2" id="KW-1185">Reference proteome</keyword>
<name>A0A1V6QR76_9EURO</name>
<proteinExistence type="predicted"/>
<dbReference type="Proteomes" id="UP000191612">
    <property type="component" value="Unassembled WGS sequence"/>
</dbReference>
<evidence type="ECO:0000313" key="2">
    <source>
        <dbReference type="Proteomes" id="UP000191612"/>
    </source>
</evidence>
<evidence type="ECO:0000313" key="1">
    <source>
        <dbReference type="EMBL" id="OQD91725.1"/>
    </source>
</evidence>
<comment type="caution">
    <text evidence="1">The sequence shown here is derived from an EMBL/GenBank/DDBJ whole genome shotgun (WGS) entry which is preliminary data.</text>
</comment>
<sequence>MTTHVWADGPWPLITTPSKNQDVSKHAAIYIANEMACAHNCMIRGLNSIYLQAEYEKQMFPGFEKAIGTAGFLDTNVEQHHAFELQLKALLEYANHTNHVDYDAATVRRIIEEMAPGFHRHLSDEIDSLLSMQPYNGAALLKVYKHCVAEATKQDKQVVPPMVLGLRDVTFKGGNQWPSLPPMAAWVISYVLARRHSGSWRFLPCDSWGKPRALAFGPGDDNEATMG</sequence>
<accession>A0A1V6QR76</accession>
<evidence type="ECO:0008006" key="3">
    <source>
        <dbReference type="Google" id="ProtNLM"/>
    </source>
</evidence>
<dbReference type="STRING" id="60172.A0A1V6QR76"/>
<dbReference type="EMBL" id="MDYO01000049">
    <property type="protein sequence ID" value="OQD91725.1"/>
    <property type="molecule type" value="Genomic_DNA"/>
</dbReference>
<reference evidence="2" key="1">
    <citation type="journal article" date="2017" name="Nat. Microbiol.">
        <title>Global analysis of biosynthetic gene clusters reveals vast potential of secondary metabolite production in Penicillium species.</title>
        <authorList>
            <person name="Nielsen J.C."/>
            <person name="Grijseels S."/>
            <person name="Prigent S."/>
            <person name="Ji B."/>
            <person name="Dainat J."/>
            <person name="Nielsen K.F."/>
            <person name="Frisvad J.C."/>
            <person name="Workman M."/>
            <person name="Nielsen J."/>
        </authorList>
    </citation>
    <scope>NUCLEOTIDE SEQUENCE [LARGE SCALE GENOMIC DNA]</scope>
    <source>
        <strain evidence="2">IBT 29525</strain>
    </source>
</reference>
<organism evidence="1 2">
    <name type="scientific">Penicillium solitum</name>
    <dbReference type="NCBI Taxonomy" id="60172"/>
    <lineage>
        <taxon>Eukaryota</taxon>
        <taxon>Fungi</taxon>
        <taxon>Dikarya</taxon>
        <taxon>Ascomycota</taxon>
        <taxon>Pezizomycotina</taxon>
        <taxon>Eurotiomycetes</taxon>
        <taxon>Eurotiomycetidae</taxon>
        <taxon>Eurotiales</taxon>
        <taxon>Aspergillaceae</taxon>
        <taxon>Penicillium</taxon>
    </lineage>
</organism>
<gene>
    <name evidence="1" type="ORF">PENSOL_c049G10962</name>
</gene>
<protein>
    <recommendedName>
        <fullName evidence="3">Hemerythrin-like domain-containing protein</fullName>
    </recommendedName>
</protein>
<dbReference type="AlphaFoldDB" id="A0A1V6QR76"/>